<evidence type="ECO:0000256" key="1">
    <source>
        <dbReference type="SAM" id="Phobius"/>
    </source>
</evidence>
<dbReference type="OrthoDB" id="10599379at2759"/>
<feature type="transmembrane region" description="Helical" evidence="1">
    <location>
        <begin position="99"/>
        <end position="126"/>
    </location>
</feature>
<keyword evidence="3" id="KW-1185">Reference proteome</keyword>
<dbReference type="Proteomes" id="UP000277928">
    <property type="component" value="Unassembled WGS sequence"/>
</dbReference>
<organism evidence="2 3">
    <name type="scientific">Litomosoides sigmodontis</name>
    <name type="common">Filarial nematode worm</name>
    <dbReference type="NCBI Taxonomy" id="42156"/>
    <lineage>
        <taxon>Eukaryota</taxon>
        <taxon>Metazoa</taxon>
        <taxon>Ecdysozoa</taxon>
        <taxon>Nematoda</taxon>
        <taxon>Chromadorea</taxon>
        <taxon>Rhabditida</taxon>
        <taxon>Spirurina</taxon>
        <taxon>Spiruromorpha</taxon>
        <taxon>Filarioidea</taxon>
        <taxon>Onchocercidae</taxon>
        <taxon>Litomosoides</taxon>
    </lineage>
</organism>
<protein>
    <submittedName>
        <fullName evidence="2">Uncharacterized protein</fullName>
    </submittedName>
</protein>
<evidence type="ECO:0000313" key="2">
    <source>
        <dbReference type="EMBL" id="VDK71719.1"/>
    </source>
</evidence>
<keyword evidence="1" id="KW-1133">Transmembrane helix</keyword>
<accession>A0A3P6SJU3</accession>
<sequence length="137" mass="15326">MIYEILLEQSRGEMFPCPTTSLTFILIYLGTHQIAKDMHSNTAFTAQTNATPVQATNLSEHISTASENSSRSPHPPSIQLRKSARNFFTVQSKADKITIYFVVGVMFLTAAVNLALFLATLLHYLFPEDEGEKDEKK</sequence>
<evidence type="ECO:0000313" key="3">
    <source>
        <dbReference type="Proteomes" id="UP000277928"/>
    </source>
</evidence>
<reference evidence="2 3" key="1">
    <citation type="submission" date="2018-08" db="EMBL/GenBank/DDBJ databases">
        <authorList>
            <person name="Laetsch R D."/>
            <person name="Stevens L."/>
            <person name="Kumar S."/>
            <person name="Blaxter L. M."/>
        </authorList>
    </citation>
    <scope>NUCLEOTIDE SEQUENCE [LARGE SCALE GENOMIC DNA]</scope>
</reference>
<dbReference type="EMBL" id="UYRX01000055">
    <property type="protein sequence ID" value="VDK71719.1"/>
    <property type="molecule type" value="Genomic_DNA"/>
</dbReference>
<dbReference type="AlphaFoldDB" id="A0A3P6SJU3"/>
<name>A0A3P6SJU3_LITSI</name>
<keyword evidence="1" id="KW-0472">Membrane</keyword>
<proteinExistence type="predicted"/>
<gene>
    <name evidence="2" type="ORF">NLS_LOCUS1529</name>
</gene>
<keyword evidence="1" id="KW-0812">Transmembrane</keyword>